<proteinExistence type="predicted"/>
<feature type="compositionally biased region" description="Low complexity" evidence="1">
    <location>
        <begin position="15"/>
        <end position="28"/>
    </location>
</feature>
<evidence type="ECO:0000313" key="3">
    <source>
        <dbReference type="Proteomes" id="UP001316803"/>
    </source>
</evidence>
<evidence type="ECO:0000313" key="2">
    <source>
        <dbReference type="EMBL" id="KAK5948683.1"/>
    </source>
</evidence>
<dbReference type="AlphaFoldDB" id="A0AAN8ED83"/>
<feature type="compositionally biased region" description="Polar residues" evidence="1">
    <location>
        <begin position="29"/>
        <end position="72"/>
    </location>
</feature>
<accession>A0AAN8ED83</accession>
<organism evidence="2 3">
    <name type="scientific">Knufia fluminis</name>
    <dbReference type="NCBI Taxonomy" id="191047"/>
    <lineage>
        <taxon>Eukaryota</taxon>
        <taxon>Fungi</taxon>
        <taxon>Dikarya</taxon>
        <taxon>Ascomycota</taxon>
        <taxon>Pezizomycotina</taxon>
        <taxon>Eurotiomycetes</taxon>
        <taxon>Chaetothyriomycetidae</taxon>
        <taxon>Chaetothyriales</taxon>
        <taxon>Trichomeriaceae</taxon>
        <taxon>Knufia</taxon>
    </lineage>
</organism>
<keyword evidence="3" id="KW-1185">Reference proteome</keyword>
<protein>
    <submittedName>
        <fullName evidence="2">Uncharacterized protein</fullName>
    </submittedName>
</protein>
<dbReference type="Proteomes" id="UP001316803">
    <property type="component" value="Unassembled WGS sequence"/>
</dbReference>
<feature type="region of interest" description="Disordered" evidence="1">
    <location>
        <begin position="1"/>
        <end position="123"/>
    </location>
</feature>
<reference evidence="2 3" key="1">
    <citation type="submission" date="2022-12" db="EMBL/GenBank/DDBJ databases">
        <title>Genomic features and morphological characterization of a novel Knufia sp. strain isolated from spacecraft assembly facility.</title>
        <authorList>
            <person name="Teixeira M."/>
            <person name="Chander A.M."/>
            <person name="Stajich J.E."/>
            <person name="Venkateswaran K."/>
        </authorList>
    </citation>
    <scope>NUCLEOTIDE SEQUENCE [LARGE SCALE GENOMIC DNA]</scope>
    <source>
        <strain evidence="2 3">FJI-L2-BK-P2</strain>
    </source>
</reference>
<evidence type="ECO:0000256" key="1">
    <source>
        <dbReference type="SAM" id="MobiDB-lite"/>
    </source>
</evidence>
<sequence length="164" mass="17776">MDPSTEPIQMRESSESPSTMSRPSQSDSNEPGQSGSPKNTSAKTSNNPSTTEQIQSTSASTIDETIQDSGNANVAKEDPNTESENPPSSTAEDDATSNGSATNDDEEPEASATPRRQRAPSRCHGHMYNSWCNHCRHVARSCEEIGHDEDLYCFHCLKDLGRGE</sequence>
<gene>
    <name evidence="2" type="ORF">OHC33_010286</name>
</gene>
<comment type="caution">
    <text evidence="2">The sequence shown here is derived from an EMBL/GenBank/DDBJ whole genome shotgun (WGS) entry which is preliminary data.</text>
</comment>
<dbReference type="EMBL" id="JAKLMC020000044">
    <property type="protein sequence ID" value="KAK5948683.1"/>
    <property type="molecule type" value="Genomic_DNA"/>
</dbReference>
<feature type="compositionally biased region" description="Polar residues" evidence="1">
    <location>
        <begin position="82"/>
        <end position="102"/>
    </location>
</feature>
<name>A0AAN8ED83_9EURO</name>